<dbReference type="Ensembl" id="ENSPNAT00000016242.2">
    <property type="protein sequence ID" value="ENSPNAP00000009783.2"/>
    <property type="gene ID" value="ENSPNAG00000015277.2"/>
</dbReference>
<dbReference type="STRING" id="42514.ENSPNAP00000009783"/>
<evidence type="ECO:0000256" key="4">
    <source>
        <dbReference type="ARBA" id="ARBA00023319"/>
    </source>
</evidence>
<dbReference type="GO" id="GO:0002250">
    <property type="term" value="P:adaptive immune response"/>
    <property type="evidence" value="ECO:0007669"/>
    <property type="project" value="UniProtKB-KW"/>
</dbReference>
<keyword evidence="9" id="KW-1185">Reference proteome</keyword>
<dbReference type="SMART" id="SM00406">
    <property type="entry name" value="IGv"/>
    <property type="match status" value="1"/>
</dbReference>
<dbReference type="InterPro" id="IPR007110">
    <property type="entry name" value="Ig-like_dom"/>
</dbReference>
<dbReference type="InterPro" id="IPR036179">
    <property type="entry name" value="Ig-like_dom_sf"/>
</dbReference>
<dbReference type="GO" id="GO:0042101">
    <property type="term" value="C:T cell receptor complex"/>
    <property type="evidence" value="ECO:0007669"/>
    <property type="project" value="UniProtKB-KW"/>
</dbReference>
<dbReference type="PROSITE" id="PS50835">
    <property type="entry name" value="IG_LIKE"/>
    <property type="match status" value="1"/>
</dbReference>
<feature type="chain" id="PRO_5046020820" description="Ig-like domain-containing protein" evidence="6">
    <location>
        <begin position="18"/>
        <end position="288"/>
    </location>
</feature>
<evidence type="ECO:0000256" key="2">
    <source>
        <dbReference type="ARBA" id="ARBA00023130"/>
    </source>
</evidence>
<dbReference type="InterPro" id="IPR003599">
    <property type="entry name" value="Ig_sub"/>
</dbReference>
<reference evidence="8 9" key="1">
    <citation type="submission" date="2020-10" db="EMBL/GenBank/DDBJ databases">
        <title>Pygocentrus nattereri (red-bellied piranha) genome, fPygNat1, primary haplotype.</title>
        <authorList>
            <person name="Myers G."/>
            <person name="Meyer A."/>
            <person name="Karagic N."/>
            <person name="Pippel M."/>
            <person name="Winkler S."/>
            <person name="Tracey A."/>
            <person name="Wood J."/>
            <person name="Formenti G."/>
            <person name="Howe K."/>
            <person name="Fedrigo O."/>
            <person name="Jarvis E.D."/>
        </authorList>
    </citation>
    <scope>NUCLEOTIDE SEQUENCE [LARGE SCALE GENOMIC DNA]</scope>
</reference>
<evidence type="ECO:0000313" key="9">
    <source>
        <dbReference type="Proteomes" id="UP001501920"/>
    </source>
</evidence>
<reference evidence="8" key="3">
    <citation type="submission" date="2025-09" db="UniProtKB">
        <authorList>
            <consortium name="Ensembl"/>
        </authorList>
    </citation>
    <scope>IDENTIFICATION</scope>
</reference>
<feature type="domain" description="Ig-like" evidence="7">
    <location>
        <begin position="18"/>
        <end position="95"/>
    </location>
</feature>
<reference evidence="8" key="2">
    <citation type="submission" date="2025-08" db="UniProtKB">
        <authorList>
            <consortium name="Ensembl"/>
        </authorList>
    </citation>
    <scope>IDENTIFICATION</scope>
</reference>
<dbReference type="Proteomes" id="UP001501920">
    <property type="component" value="Chromosome 2"/>
</dbReference>
<dbReference type="Gene3D" id="2.60.40.10">
    <property type="entry name" value="Immunoglobulins"/>
    <property type="match status" value="1"/>
</dbReference>
<dbReference type="PANTHER" id="PTHR19367">
    <property type="entry name" value="T-CELL RECEPTOR ALPHA CHAIN V REGION"/>
    <property type="match status" value="1"/>
</dbReference>
<dbReference type="SMART" id="SM00409">
    <property type="entry name" value="IG"/>
    <property type="match status" value="1"/>
</dbReference>
<name>A0A3B4CE42_PYGNA</name>
<dbReference type="InterPro" id="IPR013783">
    <property type="entry name" value="Ig-like_fold"/>
</dbReference>
<evidence type="ECO:0000256" key="1">
    <source>
        <dbReference type="ARBA" id="ARBA00022729"/>
    </source>
</evidence>
<keyword evidence="1 6" id="KW-0732">Signal</keyword>
<evidence type="ECO:0000256" key="3">
    <source>
        <dbReference type="ARBA" id="ARBA00023170"/>
    </source>
</evidence>
<organism evidence="8 9">
    <name type="scientific">Pygocentrus nattereri</name>
    <name type="common">Red-bellied piranha</name>
    <dbReference type="NCBI Taxonomy" id="42514"/>
    <lineage>
        <taxon>Eukaryota</taxon>
        <taxon>Metazoa</taxon>
        <taxon>Chordata</taxon>
        <taxon>Craniata</taxon>
        <taxon>Vertebrata</taxon>
        <taxon>Euteleostomi</taxon>
        <taxon>Actinopterygii</taxon>
        <taxon>Neopterygii</taxon>
        <taxon>Teleostei</taxon>
        <taxon>Ostariophysi</taxon>
        <taxon>Characiformes</taxon>
        <taxon>Characoidei</taxon>
        <taxon>Pygocentrus</taxon>
    </lineage>
</organism>
<keyword evidence="5" id="KW-0391">Immunity</keyword>
<feature type="signal peptide" evidence="6">
    <location>
        <begin position="1"/>
        <end position="17"/>
    </location>
</feature>
<dbReference type="PANTHER" id="PTHR19367:SF18">
    <property type="entry name" value="T CELL RECEPTOR ALPHA VARIABLE 16"/>
    <property type="match status" value="1"/>
</dbReference>
<keyword evidence="4" id="KW-0393">Immunoglobulin domain</keyword>
<dbReference type="InterPro" id="IPR051287">
    <property type="entry name" value="TCR_variable_region"/>
</dbReference>
<evidence type="ECO:0000259" key="7">
    <source>
        <dbReference type="PROSITE" id="PS50835"/>
    </source>
</evidence>
<dbReference type="AlphaFoldDB" id="A0A3B4CE42"/>
<evidence type="ECO:0000313" key="8">
    <source>
        <dbReference type="Ensembl" id="ENSPNAP00000009783.2"/>
    </source>
</evidence>
<dbReference type="GeneTree" id="ENSGT01120000272048"/>
<dbReference type="Pfam" id="PF07686">
    <property type="entry name" value="V-set"/>
    <property type="match status" value="1"/>
</dbReference>
<keyword evidence="5" id="KW-1279">T cell receptor</keyword>
<protein>
    <recommendedName>
        <fullName evidence="7">Ig-like domain-containing protein</fullName>
    </recommendedName>
</protein>
<dbReference type="SUPFAM" id="SSF48726">
    <property type="entry name" value="Immunoglobulin"/>
    <property type="match status" value="1"/>
</dbReference>
<accession>A0A3B4CE42</accession>
<sequence length="288" mass="32787">MLFNLVWCMFMESLIEYETVTLSCNYESTATNNYLHWYRQYPGSRPEYLLMIYPASKAVSHATPPFPRLNVTENNKTVDLIISSAAVSDSALYYCALRPTVTGNPATLYKNILHHSSRVTCVSQGGAKPSYIVQKLISMCVRLIIVPQRCNLPSALSMRPPPGVCHITANISLEVEVVVVVVIRTLLSQLVNCFSSIVWQYKCKKTTQHNETVYTLQVNNKCYSRTSIIIHNNNKIIKNTMMSLLIRIKCTHLGKTKWAKPKIKWFSQMVLAWSESRFKPYGNDLVSH</sequence>
<keyword evidence="3" id="KW-0675">Receptor</keyword>
<keyword evidence="2" id="KW-1064">Adaptive immunity</keyword>
<evidence type="ECO:0000256" key="5">
    <source>
        <dbReference type="ARBA" id="ARBA00043266"/>
    </source>
</evidence>
<proteinExistence type="predicted"/>
<evidence type="ECO:0000256" key="6">
    <source>
        <dbReference type="SAM" id="SignalP"/>
    </source>
</evidence>
<dbReference type="InterPro" id="IPR013106">
    <property type="entry name" value="Ig_V-set"/>
</dbReference>